<dbReference type="PANTHER" id="PTHR10046">
    <property type="entry name" value="ATP DEPENDENT LON PROTEASE FAMILY MEMBER"/>
    <property type="match status" value="1"/>
</dbReference>
<dbReference type="GO" id="GO:0004252">
    <property type="term" value="F:serine-type endopeptidase activity"/>
    <property type="evidence" value="ECO:0007669"/>
    <property type="project" value="InterPro"/>
</dbReference>
<dbReference type="InterPro" id="IPR014721">
    <property type="entry name" value="Ribsml_uS5_D2-typ_fold_subgr"/>
</dbReference>
<dbReference type="InterPro" id="IPR008268">
    <property type="entry name" value="Peptidase_S16_AS"/>
</dbReference>
<keyword evidence="2" id="KW-0645">Protease</keyword>
<accession>K1SX59</accession>
<dbReference type="SUPFAM" id="SSF54211">
    <property type="entry name" value="Ribosomal protein S5 domain 2-like"/>
    <property type="match status" value="1"/>
</dbReference>
<sequence length="230" mass="24713">MQLRAGSVANYLGPARFEPEHVYAQDEVGLVRGLAWTSVGGEVLDVEAAVLDGTGKLELTGNLGDVMKESAQAAVTYIRSRAQMLGIDPEFYKKKDIHIHFPEGAIPKDGPSAGITICIAVISALTNTPVRRDLAMTGEITLCGRILPIGGLKEKTMAAMRIGITTVIIPRENEKDLEEIDPTVRSALKFVTTDHVDKILDVAFGRRFAAAVKAAHKDAPGDAANVNLRQ</sequence>
<proteinExistence type="predicted"/>
<reference evidence="4" key="1">
    <citation type="journal article" date="2013" name="Environ. Microbiol.">
        <title>Microbiota from the distal guts of lean and obese adolescents exhibit partial functional redundancy besides clear differences in community structure.</title>
        <authorList>
            <person name="Ferrer M."/>
            <person name="Ruiz A."/>
            <person name="Lanza F."/>
            <person name="Haange S.B."/>
            <person name="Oberbach A."/>
            <person name="Till H."/>
            <person name="Bargiela R."/>
            <person name="Campoy C."/>
            <person name="Segura M.T."/>
            <person name="Richter M."/>
            <person name="von Bergen M."/>
            <person name="Seifert J."/>
            <person name="Suarez A."/>
        </authorList>
    </citation>
    <scope>NUCLEOTIDE SEQUENCE</scope>
</reference>
<name>K1SX59_9ZZZZ</name>
<dbReference type="Pfam" id="PF05362">
    <property type="entry name" value="Lon_C"/>
    <property type="match status" value="1"/>
</dbReference>
<evidence type="ECO:0000256" key="2">
    <source>
        <dbReference type="ARBA" id="ARBA00022825"/>
    </source>
</evidence>
<evidence type="ECO:0000259" key="3">
    <source>
        <dbReference type="PROSITE" id="PS51786"/>
    </source>
</evidence>
<evidence type="ECO:0000256" key="1">
    <source>
        <dbReference type="ARBA" id="ARBA00022801"/>
    </source>
</evidence>
<feature type="domain" description="Lon proteolytic" evidence="3">
    <location>
        <begin position="25"/>
        <end position="206"/>
    </location>
</feature>
<dbReference type="GO" id="GO:0004176">
    <property type="term" value="F:ATP-dependent peptidase activity"/>
    <property type="evidence" value="ECO:0007669"/>
    <property type="project" value="InterPro"/>
</dbReference>
<evidence type="ECO:0000313" key="4">
    <source>
        <dbReference type="EMBL" id="EKC58400.1"/>
    </source>
</evidence>
<dbReference type="GO" id="GO:0005524">
    <property type="term" value="F:ATP binding"/>
    <property type="evidence" value="ECO:0007669"/>
    <property type="project" value="InterPro"/>
</dbReference>
<dbReference type="InterPro" id="IPR020568">
    <property type="entry name" value="Ribosomal_Su5_D2-typ_SF"/>
</dbReference>
<dbReference type="Gene3D" id="3.30.230.10">
    <property type="match status" value="1"/>
</dbReference>
<dbReference type="GO" id="GO:0006508">
    <property type="term" value="P:proteolysis"/>
    <property type="evidence" value="ECO:0007669"/>
    <property type="project" value="InterPro"/>
</dbReference>
<dbReference type="EMBL" id="AJWY01009427">
    <property type="protein sequence ID" value="EKC58400.1"/>
    <property type="molecule type" value="Genomic_DNA"/>
</dbReference>
<dbReference type="InterPro" id="IPR027065">
    <property type="entry name" value="Lon_Prtase"/>
</dbReference>
<dbReference type="PROSITE" id="PS01046">
    <property type="entry name" value="LON_SER"/>
    <property type="match status" value="1"/>
</dbReference>
<dbReference type="PROSITE" id="PS51786">
    <property type="entry name" value="LON_PROTEOLYTIC"/>
    <property type="match status" value="1"/>
</dbReference>
<comment type="caution">
    <text evidence="4">The sequence shown here is derived from an EMBL/GenBank/DDBJ whole genome shotgun (WGS) entry which is preliminary data.</text>
</comment>
<dbReference type="AlphaFoldDB" id="K1SX59"/>
<dbReference type="InterPro" id="IPR008269">
    <property type="entry name" value="Lon_proteolytic"/>
</dbReference>
<keyword evidence="2" id="KW-0720">Serine protease</keyword>
<dbReference type="GO" id="GO:0030163">
    <property type="term" value="P:protein catabolic process"/>
    <property type="evidence" value="ECO:0007669"/>
    <property type="project" value="InterPro"/>
</dbReference>
<protein>
    <submittedName>
        <fullName evidence="4">Protein containing Peptidase S16, lon</fullName>
        <ecNumber evidence="4">3.4.21.-</ecNumber>
    </submittedName>
</protein>
<keyword evidence="1 4" id="KW-0378">Hydrolase</keyword>
<organism evidence="4">
    <name type="scientific">human gut metagenome</name>
    <dbReference type="NCBI Taxonomy" id="408170"/>
    <lineage>
        <taxon>unclassified sequences</taxon>
        <taxon>metagenomes</taxon>
        <taxon>organismal metagenomes</taxon>
    </lineage>
</organism>
<dbReference type="EC" id="3.4.21.-" evidence="4"/>
<gene>
    <name evidence="4" type="ORF">LEA_13882</name>
</gene>
<dbReference type="PRINTS" id="PR00830">
    <property type="entry name" value="ENDOLAPTASE"/>
</dbReference>